<dbReference type="InterPro" id="IPR020904">
    <property type="entry name" value="Sc_DH/Rdtase_CS"/>
</dbReference>
<dbReference type="PRINTS" id="PR00081">
    <property type="entry name" value="GDHRDH"/>
</dbReference>
<organism evidence="3 4">
    <name type="scientific">Pasteurella testudinis DSM 23072</name>
    <dbReference type="NCBI Taxonomy" id="1122938"/>
    <lineage>
        <taxon>Bacteria</taxon>
        <taxon>Pseudomonadati</taxon>
        <taxon>Pseudomonadota</taxon>
        <taxon>Gammaproteobacteria</taxon>
        <taxon>Pasteurellales</taxon>
        <taxon>Pasteurellaceae</taxon>
        <taxon>Pasteurella</taxon>
    </lineage>
</organism>
<dbReference type="AlphaFoldDB" id="A0A1W1UYX9"/>
<name>A0A1W1UYX9_9PAST</name>
<dbReference type="InterPro" id="IPR051911">
    <property type="entry name" value="SDR_oxidoreductase"/>
</dbReference>
<evidence type="ECO:0000256" key="2">
    <source>
        <dbReference type="ARBA" id="ARBA00023002"/>
    </source>
</evidence>
<keyword evidence="2" id="KW-0560">Oxidoreductase</keyword>
<dbReference type="STRING" id="1122938.SAMN05660772_00850"/>
<dbReference type="Proteomes" id="UP000192408">
    <property type="component" value="Unassembled WGS sequence"/>
</dbReference>
<proteinExistence type="inferred from homology"/>
<protein>
    <submittedName>
        <fullName evidence="3">Short-chain dehydrogenase</fullName>
    </submittedName>
</protein>
<dbReference type="RefSeq" id="WP_084257277.1">
    <property type="nucleotide sequence ID" value="NZ_FWWV01000024.1"/>
</dbReference>
<evidence type="ECO:0000313" key="4">
    <source>
        <dbReference type="Proteomes" id="UP000192408"/>
    </source>
</evidence>
<evidence type="ECO:0000256" key="1">
    <source>
        <dbReference type="ARBA" id="ARBA00006484"/>
    </source>
</evidence>
<dbReference type="CDD" id="cd05374">
    <property type="entry name" value="17beta-HSD-like_SDR_c"/>
    <property type="match status" value="1"/>
</dbReference>
<dbReference type="InterPro" id="IPR002347">
    <property type="entry name" value="SDR_fam"/>
</dbReference>
<comment type="similarity">
    <text evidence="1">Belongs to the short-chain dehydrogenases/reductases (SDR) family.</text>
</comment>
<dbReference type="SUPFAM" id="SSF51735">
    <property type="entry name" value="NAD(P)-binding Rossmann-fold domains"/>
    <property type="match status" value="1"/>
</dbReference>
<keyword evidence="4" id="KW-1185">Reference proteome</keyword>
<dbReference type="InterPro" id="IPR036291">
    <property type="entry name" value="NAD(P)-bd_dom_sf"/>
</dbReference>
<dbReference type="PROSITE" id="PS51257">
    <property type="entry name" value="PROKAR_LIPOPROTEIN"/>
    <property type="match status" value="1"/>
</dbReference>
<dbReference type="PANTHER" id="PTHR43976:SF16">
    <property type="entry name" value="SHORT-CHAIN DEHYDROGENASE_REDUCTASE FAMILY PROTEIN"/>
    <property type="match status" value="1"/>
</dbReference>
<dbReference type="PANTHER" id="PTHR43976">
    <property type="entry name" value="SHORT CHAIN DEHYDROGENASE"/>
    <property type="match status" value="1"/>
</dbReference>
<sequence length="275" mass="30915">MKKTVLITGCSSGIGYATALYLQQHGWQVIASCRKAEDVVKLQQQGLECVQLDITDSAQIRQVLQTLSAERTLDAIFCNAGYGQTGAVEDISRAALREQFDTNVFGTWECIQQAMAVFRRQGHGRIIVNSSILGFAAMPWRGAYNSSKFALEGLCDTLRTEVRDSRIFVSLLQPGPITSKFRPNALEKFHQHIDWQNSFHASAYQHQLQRLNSKGNANPFTLPAEACAKAVLQCLNSAKPKARYQVTFPTKLYWWLRRVLPTRGFDWANWQGGNK</sequence>
<accession>A0A1W1UYX9</accession>
<dbReference type="PROSITE" id="PS00061">
    <property type="entry name" value="ADH_SHORT"/>
    <property type="match status" value="1"/>
</dbReference>
<dbReference type="Pfam" id="PF00106">
    <property type="entry name" value="adh_short"/>
    <property type="match status" value="1"/>
</dbReference>
<dbReference type="GO" id="GO:0016491">
    <property type="term" value="F:oxidoreductase activity"/>
    <property type="evidence" value="ECO:0007669"/>
    <property type="project" value="UniProtKB-KW"/>
</dbReference>
<dbReference type="Gene3D" id="3.40.50.720">
    <property type="entry name" value="NAD(P)-binding Rossmann-like Domain"/>
    <property type="match status" value="1"/>
</dbReference>
<evidence type="ECO:0000313" key="3">
    <source>
        <dbReference type="EMBL" id="SMB86323.1"/>
    </source>
</evidence>
<dbReference type="EMBL" id="FWWV01000024">
    <property type="protein sequence ID" value="SMB86323.1"/>
    <property type="molecule type" value="Genomic_DNA"/>
</dbReference>
<gene>
    <name evidence="3" type="ORF">SAMN05660772_00850</name>
</gene>
<reference evidence="4" key="1">
    <citation type="submission" date="2017-04" db="EMBL/GenBank/DDBJ databases">
        <authorList>
            <person name="Varghese N."/>
            <person name="Submissions S."/>
        </authorList>
    </citation>
    <scope>NUCLEOTIDE SEQUENCE [LARGE SCALE GENOMIC DNA]</scope>
    <source>
        <strain evidence="4">DSM 23072</strain>
    </source>
</reference>